<dbReference type="Proteomes" id="UP000828941">
    <property type="component" value="Chromosome 8"/>
</dbReference>
<evidence type="ECO:0000313" key="1">
    <source>
        <dbReference type="EMBL" id="KAI4328310.1"/>
    </source>
</evidence>
<reference evidence="1 2" key="1">
    <citation type="journal article" date="2022" name="DNA Res.">
        <title>Chromosomal-level genome assembly of the orchid tree Bauhinia variegata (Leguminosae; Cercidoideae) supports the allotetraploid origin hypothesis of Bauhinia.</title>
        <authorList>
            <person name="Zhong Y."/>
            <person name="Chen Y."/>
            <person name="Zheng D."/>
            <person name="Pang J."/>
            <person name="Liu Y."/>
            <person name="Luo S."/>
            <person name="Meng S."/>
            <person name="Qian L."/>
            <person name="Wei D."/>
            <person name="Dai S."/>
            <person name="Zhou R."/>
        </authorList>
    </citation>
    <scope>NUCLEOTIDE SEQUENCE [LARGE SCALE GENOMIC DNA]</scope>
    <source>
        <strain evidence="1">BV-YZ2020</strain>
    </source>
</reference>
<comment type="caution">
    <text evidence="1">The sequence shown here is derived from an EMBL/GenBank/DDBJ whole genome shotgun (WGS) entry which is preliminary data.</text>
</comment>
<keyword evidence="2" id="KW-1185">Reference proteome</keyword>
<proteinExistence type="predicted"/>
<name>A0ACB9N0S6_BAUVA</name>
<organism evidence="1 2">
    <name type="scientific">Bauhinia variegata</name>
    <name type="common">Purple orchid tree</name>
    <name type="synonym">Phanera variegata</name>
    <dbReference type="NCBI Taxonomy" id="167791"/>
    <lineage>
        <taxon>Eukaryota</taxon>
        <taxon>Viridiplantae</taxon>
        <taxon>Streptophyta</taxon>
        <taxon>Embryophyta</taxon>
        <taxon>Tracheophyta</taxon>
        <taxon>Spermatophyta</taxon>
        <taxon>Magnoliopsida</taxon>
        <taxon>eudicotyledons</taxon>
        <taxon>Gunneridae</taxon>
        <taxon>Pentapetalae</taxon>
        <taxon>rosids</taxon>
        <taxon>fabids</taxon>
        <taxon>Fabales</taxon>
        <taxon>Fabaceae</taxon>
        <taxon>Cercidoideae</taxon>
        <taxon>Cercideae</taxon>
        <taxon>Bauhiniinae</taxon>
        <taxon>Bauhinia</taxon>
    </lineage>
</organism>
<sequence>MRPYPHLVLIFVLSFLFLDISVSVSNSASFSQLPIRFSVKKVFSKIKQWVKASGIGQVFKTLWADLTRRKAPITIGTKLGGLSKIKEFLDLLGYINSVLGLIDDIFDDVLQLAVKNYQTTYGLNATGALDFDTLQHMSYPRCGLADIVNNKTTMNTTEPTHWWIEGKTEFTYGFFPNASMLTGIADNDTRGVVKDAFGRWSNVTRLNFTESKYNVSDILVVFTELDGKGAVVGGSEGNYTIHFGYLFLDKEEQWVLPSENKTDEAIDFESVVMHQIGHLLGLEHSTAEDSIMYPSILPSNKSKTSFDDNDIERIEKLYPRPSPSPAPAPAPQIYSYPTTAGDGVGLSCRGVTTLLSIGFGFVVLF</sequence>
<evidence type="ECO:0000313" key="2">
    <source>
        <dbReference type="Proteomes" id="UP000828941"/>
    </source>
</evidence>
<gene>
    <name evidence="1" type="ORF">L6164_020673</name>
</gene>
<dbReference type="EMBL" id="CM039433">
    <property type="protein sequence ID" value="KAI4328310.1"/>
    <property type="molecule type" value="Genomic_DNA"/>
</dbReference>
<protein>
    <submittedName>
        <fullName evidence="1">Uncharacterized protein</fullName>
    </submittedName>
</protein>
<accession>A0ACB9N0S6</accession>